<dbReference type="GeneID" id="303490134"/>
<evidence type="ECO:0000313" key="9">
    <source>
        <dbReference type="EMBL" id="SPC05031.1"/>
    </source>
</evidence>
<protein>
    <submittedName>
        <fullName evidence="9">Potassium uptake protein, membrane component</fullName>
    </submittedName>
</protein>
<dbReference type="GO" id="GO:0030001">
    <property type="term" value="P:metal ion transport"/>
    <property type="evidence" value="ECO:0007669"/>
    <property type="project" value="UniProtKB-ARBA"/>
</dbReference>
<accession>A0A375FKQ2</accession>
<feature type="transmembrane region" description="Helical" evidence="8">
    <location>
        <begin position="282"/>
        <end position="314"/>
    </location>
</feature>
<gene>
    <name evidence="10" type="ORF">CO2235_MP40075</name>
    <name evidence="9" type="ORF">CO2235_U1000019</name>
</gene>
<dbReference type="InterPro" id="IPR003445">
    <property type="entry name" value="Cat_transpt"/>
</dbReference>
<keyword evidence="7 8" id="KW-0472">Membrane</keyword>
<evidence type="ECO:0000256" key="5">
    <source>
        <dbReference type="ARBA" id="ARBA00022989"/>
    </source>
</evidence>
<feature type="transmembrane region" description="Helical" evidence="8">
    <location>
        <begin position="59"/>
        <end position="83"/>
    </location>
</feature>
<keyword evidence="3" id="KW-1003">Cell membrane</keyword>
<evidence type="ECO:0000313" key="11">
    <source>
        <dbReference type="Proteomes" id="UP000256862"/>
    </source>
</evidence>
<evidence type="ECO:0000256" key="4">
    <source>
        <dbReference type="ARBA" id="ARBA00022692"/>
    </source>
</evidence>
<dbReference type="EMBL" id="OGUS01000003">
    <property type="protein sequence ID" value="SPC05031.1"/>
    <property type="molecule type" value="Genomic_DNA"/>
</dbReference>
<evidence type="ECO:0000256" key="7">
    <source>
        <dbReference type="ARBA" id="ARBA00023136"/>
    </source>
</evidence>
<reference evidence="9" key="1">
    <citation type="submission" date="2018-01" db="EMBL/GenBank/DDBJ databases">
        <authorList>
            <person name="Clerissi C."/>
        </authorList>
    </citation>
    <scope>NUCLEOTIDE SEQUENCE</scope>
    <source>
        <strain evidence="9">Cupriavidus oxalaticus LMG 2235</strain>
    </source>
</reference>
<dbReference type="AlphaFoldDB" id="A0A375FKQ2"/>
<dbReference type="RefSeq" id="WP_232353504.1">
    <property type="nucleotide sequence ID" value="NZ_CP069809.1"/>
</dbReference>
<sequence>MGFLLAIVAGSLLLMLPWSRVDGESAPWLTAFFTAVSAVCVTGLVVVDTGTYWSGFGQAVIMMLFQLGGFGMMTASTLLGLMVNRSLQLRTKLIAQVETHAVGLGDIAGVARLVLLVTLGFELVLAAWLTSRLHVTYALPWHEAAWSGLFHSISAFNNAGFSIHADSLTRYAADLWMLGPVMVAIIVGGIGFPVLHDLRNKVSDPRRWSLHSKLTLSVTAILLVTGFLGLLLFEWNNPRTLGAMPSAGKLLSAAFASVSARTAGFNSIDIGALTHESLALHFFLMFVGGGSASTAGGVKVGTVAILALLVIAEIRGRSDSEAFGRRVSSSAQRQAITVMVLGSALIMLGTLTILFVTELPTDQVIFEVISAFGTVGLSTGITPELPAFGQLTLTVLMYAGRVGTITLAVSLALGEHRMPYRYPEEHPIVG</sequence>
<feature type="transmembrane region" description="Helical" evidence="8">
    <location>
        <begin position="395"/>
        <end position="413"/>
    </location>
</feature>
<keyword evidence="5 8" id="KW-1133">Transmembrane helix</keyword>
<feature type="transmembrane region" description="Helical" evidence="8">
    <location>
        <begin position="335"/>
        <end position="356"/>
    </location>
</feature>
<keyword evidence="2" id="KW-0813">Transport</keyword>
<dbReference type="Pfam" id="PF02386">
    <property type="entry name" value="TrkH"/>
    <property type="match status" value="1"/>
</dbReference>
<evidence type="ECO:0000313" key="10">
    <source>
        <dbReference type="EMBL" id="SPC20719.1"/>
    </source>
</evidence>
<evidence type="ECO:0000256" key="3">
    <source>
        <dbReference type="ARBA" id="ARBA00022475"/>
    </source>
</evidence>
<feature type="transmembrane region" description="Helical" evidence="8">
    <location>
        <begin position="175"/>
        <end position="195"/>
    </location>
</feature>
<reference evidence="11" key="2">
    <citation type="submission" date="2018-01" db="EMBL/GenBank/DDBJ databases">
        <authorList>
            <person name="Gaut B.S."/>
            <person name="Morton B.R."/>
            <person name="Clegg M.T."/>
            <person name="Duvall M.R."/>
        </authorList>
    </citation>
    <scope>NUCLEOTIDE SEQUENCE [LARGE SCALE GENOMIC DNA]</scope>
</reference>
<comment type="subcellular location">
    <subcellularLocation>
        <location evidence="1">Cell membrane</location>
        <topology evidence="1">Multi-pass membrane protein</topology>
    </subcellularLocation>
</comment>
<evidence type="ECO:0000256" key="6">
    <source>
        <dbReference type="ARBA" id="ARBA00023065"/>
    </source>
</evidence>
<evidence type="ECO:0000256" key="2">
    <source>
        <dbReference type="ARBA" id="ARBA00022448"/>
    </source>
</evidence>
<keyword evidence="4 8" id="KW-0812">Transmembrane</keyword>
<dbReference type="GO" id="GO:0008324">
    <property type="term" value="F:monoatomic cation transmembrane transporter activity"/>
    <property type="evidence" value="ECO:0007669"/>
    <property type="project" value="InterPro"/>
</dbReference>
<evidence type="ECO:0000256" key="1">
    <source>
        <dbReference type="ARBA" id="ARBA00004651"/>
    </source>
</evidence>
<dbReference type="Proteomes" id="UP000256862">
    <property type="component" value="Plasmid CO2235_mp"/>
</dbReference>
<comment type="caution">
    <text evidence="9">The sequence shown here is derived from an EMBL/GenBank/DDBJ whole genome shotgun (WGS) entry which is preliminary data.</text>
</comment>
<organism evidence="9 11">
    <name type="scientific">Cupriavidus oxalaticus</name>
    <dbReference type="NCBI Taxonomy" id="96344"/>
    <lineage>
        <taxon>Bacteria</taxon>
        <taxon>Pseudomonadati</taxon>
        <taxon>Pseudomonadota</taxon>
        <taxon>Betaproteobacteria</taxon>
        <taxon>Burkholderiales</taxon>
        <taxon>Burkholderiaceae</taxon>
        <taxon>Cupriavidus</taxon>
    </lineage>
</organism>
<name>A0A375FKQ2_9BURK</name>
<evidence type="ECO:0000256" key="8">
    <source>
        <dbReference type="SAM" id="Phobius"/>
    </source>
</evidence>
<dbReference type="PANTHER" id="PTHR32024:SF1">
    <property type="entry name" value="KTR SYSTEM POTASSIUM UPTAKE PROTEIN B"/>
    <property type="match status" value="1"/>
</dbReference>
<dbReference type="GO" id="GO:0005886">
    <property type="term" value="C:plasma membrane"/>
    <property type="evidence" value="ECO:0007669"/>
    <property type="project" value="UniProtKB-SubCell"/>
</dbReference>
<feature type="transmembrane region" description="Helical" evidence="8">
    <location>
        <begin position="104"/>
        <end position="129"/>
    </location>
</feature>
<proteinExistence type="predicted"/>
<keyword evidence="6" id="KW-0406">Ion transport</keyword>
<dbReference type="PANTHER" id="PTHR32024">
    <property type="entry name" value="TRK SYSTEM POTASSIUM UPTAKE PROTEIN TRKG-RELATED"/>
    <property type="match status" value="1"/>
</dbReference>
<feature type="transmembrane region" description="Helical" evidence="8">
    <location>
        <begin position="216"/>
        <end position="235"/>
    </location>
</feature>
<dbReference type="EMBL" id="OGUS01000139">
    <property type="protein sequence ID" value="SPC20719.1"/>
    <property type="molecule type" value="Genomic_DNA"/>
</dbReference>